<feature type="compositionally biased region" description="Basic and acidic residues" evidence="1">
    <location>
        <begin position="89"/>
        <end position="109"/>
    </location>
</feature>
<comment type="caution">
    <text evidence="2">The sequence shown here is derived from an EMBL/GenBank/DDBJ whole genome shotgun (WGS) entry which is preliminary data.</text>
</comment>
<keyword evidence="3" id="KW-1185">Reference proteome</keyword>
<sequence length="460" mass="52575">MEEAGCSTRSTEGDVMSYDDDFLDESARESRGRSDEKSKHCSGSSTRKRKSKYELFDEKWNTKFASLDDKFDSLFELIRNQGSTANGDKNSDENRQQSQRHVDPRHSSEEENDEDYVSLAPGQDEVLGSASDHEDTKSDDDKFQDKTRKCLFEIFGEDAIAKKTEKKKGIEMDSSQKEVLLGHWRCDKPNSITAFAEETKEMFPVDEDTEKFLQVPSLDDLIGRCLIKKHGNKAAFSKTGKSLFTQPYKMLEKIAYRGQQASYMGIIINMYMQQSLGTLIELFNDDKPNIDNARKHIRDIFAMSTKSLDQLGRAGAFHHIVRRQLSMTDTSLFQLEDSRDLSDLPLSAEGVFGDKLETTLKSRKEKNKTLEDLLPEFPKYDKKRKANFSTNTNVKRSCLEKDKGSSVKEDFRIPRISHNKGFRKSSDKTQAPEGERQGKTEGFYKKPPFPVRGGRAFNKR</sequence>
<evidence type="ECO:0000313" key="2">
    <source>
        <dbReference type="EMBL" id="KAK6173318.1"/>
    </source>
</evidence>
<name>A0AAN8JEZ0_PATCE</name>
<feature type="region of interest" description="Disordered" evidence="1">
    <location>
        <begin position="409"/>
        <end position="460"/>
    </location>
</feature>
<accession>A0AAN8JEZ0</accession>
<gene>
    <name evidence="2" type="ORF">SNE40_016792</name>
</gene>
<feature type="region of interest" description="Disordered" evidence="1">
    <location>
        <begin position="1"/>
        <end position="50"/>
    </location>
</feature>
<organism evidence="2 3">
    <name type="scientific">Patella caerulea</name>
    <name type="common">Rayed Mediterranean limpet</name>
    <dbReference type="NCBI Taxonomy" id="87958"/>
    <lineage>
        <taxon>Eukaryota</taxon>
        <taxon>Metazoa</taxon>
        <taxon>Spiralia</taxon>
        <taxon>Lophotrochozoa</taxon>
        <taxon>Mollusca</taxon>
        <taxon>Gastropoda</taxon>
        <taxon>Patellogastropoda</taxon>
        <taxon>Patelloidea</taxon>
        <taxon>Patellidae</taxon>
        <taxon>Patella</taxon>
    </lineage>
</organism>
<evidence type="ECO:0000313" key="3">
    <source>
        <dbReference type="Proteomes" id="UP001347796"/>
    </source>
</evidence>
<proteinExistence type="predicted"/>
<dbReference type="EMBL" id="JAZGQO010000011">
    <property type="protein sequence ID" value="KAK6173318.1"/>
    <property type="molecule type" value="Genomic_DNA"/>
</dbReference>
<feature type="region of interest" description="Disordered" evidence="1">
    <location>
        <begin position="82"/>
        <end position="116"/>
    </location>
</feature>
<feature type="compositionally biased region" description="Basic and acidic residues" evidence="1">
    <location>
        <begin position="25"/>
        <end position="39"/>
    </location>
</feature>
<protein>
    <submittedName>
        <fullName evidence="2">Uncharacterized protein</fullName>
    </submittedName>
</protein>
<evidence type="ECO:0000256" key="1">
    <source>
        <dbReference type="SAM" id="MobiDB-lite"/>
    </source>
</evidence>
<reference evidence="2 3" key="1">
    <citation type="submission" date="2024-01" db="EMBL/GenBank/DDBJ databases">
        <title>The genome of the rayed Mediterranean limpet Patella caerulea (Linnaeus, 1758).</title>
        <authorList>
            <person name="Anh-Thu Weber A."/>
            <person name="Halstead-Nussloch G."/>
        </authorList>
    </citation>
    <scope>NUCLEOTIDE SEQUENCE [LARGE SCALE GENOMIC DNA]</scope>
    <source>
        <strain evidence="2">AATW-2023a</strain>
        <tissue evidence="2">Whole specimen</tissue>
    </source>
</reference>
<dbReference type="AlphaFoldDB" id="A0AAN8JEZ0"/>
<feature type="compositionally biased region" description="Basic and acidic residues" evidence="1">
    <location>
        <begin position="433"/>
        <end position="444"/>
    </location>
</feature>
<dbReference type="Proteomes" id="UP001347796">
    <property type="component" value="Unassembled WGS sequence"/>
</dbReference>